<dbReference type="Proteomes" id="UP000029448">
    <property type="component" value="Unassembled WGS sequence"/>
</dbReference>
<feature type="region of interest" description="Disordered" evidence="1">
    <location>
        <begin position="276"/>
        <end position="308"/>
    </location>
</feature>
<dbReference type="STRING" id="104102.AtDm6_0537"/>
<keyword evidence="2" id="KW-1133">Transmembrane helix</keyword>
<feature type="domain" description="TPM" evidence="3">
    <location>
        <begin position="62"/>
        <end position="184"/>
    </location>
</feature>
<accession>A0A094YVB1</accession>
<feature type="compositionally biased region" description="Gly residues" evidence="1">
    <location>
        <begin position="276"/>
        <end position="287"/>
    </location>
</feature>
<evidence type="ECO:0000313" key="4">
    <source>
        <dbReference type="EMBL" id="KGB25342.1"/>
    </source>
</evidence>
<gene>
    <name evidence="4" type="ORF">AtDm6_0537</name>
</gene>
<name>A0A094YVB1_9PROT</name>
<evidence type="ECO:0000256" key="2">
    <source>
        <dbReference type="SAM" id="Phobius"/>
    </source>
</evidence>
<dbReference type="AlphaFoldDB" id="A0A094YVB1"/>
<sequence>MLFSRAQAMLQVSIFRDAVLRPVRILCGVFRVALALCVLSVAGALSLLPAQAQDAAPLSQWVNDPQQVLSAQDVEALTHKLFSLSQTLPGHPQIAVSLPGHVDDIDSYANEAFHATGLGRKGEDNGVLIVLDIPDRQSRIEVGYGLEGVLTDLQSSDILRAARPALQAGQYAQALNGIVDALADILVHAEPSNPASVSAASQVDPSTDAVEALVGLVVVMGLFVVLPFIMMRRARKRAMRYPGGYVPPENRQPSPGWSLALNIGLNLLSAFLQSGGGRRGGGGGGSGPSDPFRPGGGDSGGGGARDSW</sequence>
<dbReference type="RefSeq" id="WP_187668544.1">
    <property type="nucleotide sequence ID" value="NZ_JACAOJ010000008.1"/>
</dbReference>
<keyword evidence="5" id="KW-1185">Reference proteome</keyword>
<dbReference type="PATRIC" id="fig|104102.7.peg.534"/>
<evidence type="ECO:0000259" key="3">
    <source>
        <dbReference type="Pfam" id="PF04536"/>
    </source>
</evidence>
<comment type="caution">
    <text evidence="4">The sequence shown here is derived from an EMBL/GenBank/DDBJ whole genome shotgun (WGS) entry which is preliminary data.</text>
</comment>
<organism evidence="4 5">
    <name type="scientific">Acetobacter tropicalis</name>
    <dbReference type="NCBI Taxonomy" id="104102"/>
    <lineage>
        <taxon>Bacteria</taxon>
        <taxon>Pseudomonadati</taxon>
        <taxon>Pseudomonadota</taxon>
        <taxon>Alphaproteobacteria</taxon>
        <taxon>Acetobacterales</taxon>
        <taxon>Acetobacteraceae</taxon>
        <taxon>Acetobacter</taxon>
    </lineage>
</organism>
<protein>
    <recommendedName>
        <fullName evidence="3">TPM domain-containing protein</fullName>
    </recommendedName>
</protein>
<proteinExistence type="predicted"/>
<dbReference type="Pfam" id="PF04536">
    <property type="entry name" value="TPM_phosphatase"/>
    <property type="match status" value="1"/>
</dbReference>
<keyword evidence="2" id="KW-0812">Transmembrane</keyword>
<reference evidence="4 5" key="1">
    <citation type="submission" date="2014-06" db="EMBL/GenBank/DDBJ databases">
        <title>Functional and comparative genomic analyses of the Drosophila gut microbiota identify candidate symbiosis factors.</title>
        <authorList>
            <person name="Newell P.D."/>
            <person name="Chaston J.M."/>
            <person name="Douglas A.E."/>
        </authorList>
    </citation>
    <scope>NUCLEOTIDE SEQUENCE [LARGE SCALE GENOMIC DNA]</scope>
    <source>
        <strain evidence="4 5">DmCS_006</strain>
    </source>
</reference>
<dbReference type="InterPro" id="IPR007621">
    <property type="entry name" value="TPM_dom"/>
</dbReference>
<feature type="transmembrane region" description="Helical" evidence="2">
    <location>
        <begin position="212"/>
        <end position="231"/>
    </location>
</feature>
<dbReference type="EMBL" id="JOKM01000018">
    <property type="protein sequence ID" value="KGB25342.1"/>
    <property type="molecule type" value="Genomic_DNA"/>
</dbReference>
<feature type="compositionally biased region" description="Gly residues" evidence="1">
    <location>
        <begin position="294"/>
        <end position="308"/>
    </location>
</feature>
<dbReference type="Gene3D" id="3.10.310.50">
    <property type="match status" value="1"/>
</dbReference>
<dbReference type="PANTHER" id="PTHR30373">
    <property type="entry name" value="UPF0603 PROTEIN YGCG"/>
    <property type="match status" value="1"/>
</dbReference>
<dbReference type="PANTHER" id="PTHR30373:SF2">
    <property type="entry name" value="UPF0603 PROTEIN YGCG"/>
    <property type="match status" value="1"/>
</dbReference>
<evidence type="ECO:0000313" key="5">
    <source>
        <dbReference type="Proteomes" id="UP000029448"/>
    </source>
</evidence>
<keyword evidence="2" id="KW-0472">Membrane</keyword>
<evidence type="ECO:0000256" key="1">
    <source>
        <dbReference type="SAM" id="MobiDB-lite"/>
    </source>
</evidence>